<keyword evidence="3" id="KW-1185">Reference proteome</keyword>
<name>A0A0B4HY65_METGA</name>
<dbReference type="EMBL" id="AZNH01000039">
    <property type="protein sequence ID" value="KID84609.1"/>
    <property type="molecule type" value="Genomic_DNA"/>
</dbReference>
<dbReference type="OrthoDB" id="5346581at2759"/>
<accession>A0A0B4HY65</accession>
<feature type="region of interest" description="Disordered" evidence="1">
    <location>
        <begin position="329"/>
        <end position="370"/>
    </location>
</feature>
<dbReference type="HOGENOM" id="CLU_054623_1_0_1"/>
<gene>
    <name evidence="2" type="ORF">MGU_08129</name>
</gene>
<proteinExistence type="predicted"/>
<organism evidence="2 3">
    <name type="scientific">Metarhizium guizhouense (strain ARSEF 977)</name>
    <dbReference type="NCBI Taxonomy" id="1276136"/>
    <lineage>
        <taxon>Eukaryota</taxon>
        <taxon>Fungi</taxon>
        <taxon>Dikarya</taxon>
        <taxon>Ascomycota</taxon>
        <taxon>Pezizomycotina</taxon>
        <taxon>Sordariomycetes</taxon>
        <taxon>Hypocreomycetidae</taxon>
        <taxon>Hypocreales</taxon>
        <taxon>Clavicipitaceae</taxon>
        <taxon>Metarhizium</taxon>
    </lineage>
</organism>
<evidence type="ECO:0000256" key="1">
    <source>
        <dbReference type="SAM" id="MobiDB-lite"/>
    </source>
</evidence>
<reference evidence="2 3" key="1">
    <citation type="journal article" date="2014" name="Proc. Natl. Acad. Sci. U.S.A.">
        <title>Trajectory and genomic determinants of fungal-pathogen speciation and host adaptation.</title>
        <authorList>
            <person name="Hu X."/>
            <person name="Xiao G."/>
            <person name="Zheng P."/>
            <person name="Shang Y."/>
            <person name="Su Y."/>
            <person name="Zhang X."/>
            <person name="Liu X."/>
            <person name="Zhan S."/>
            <person name="St Leger R.J."/>
            <person name="Wang C."/>
        </authorList>
    </citation>
    <scope>NUCLEOTIDE SEQUENCE [LARGE SCALE GENOMIC DNA]</scope>
    <source>
        <strain evidence="2 3">ARSEF 977</strain>
    </source>
</reference>
<evidence type="ECO:0000313" key="3">
    <source>
        <dbReference type="Proteomes" id="UP000031192"/>
    </source>
</evidence>
<dbReference type="Proteomes" id="UP000031192">
    <property type="component" value="Unassembled WGS sequence"/>
</dbReference>
<sequence length="370" mass="42099">MATPSTDSTVSASTLGSDHYTIFARALSNILSTDLAEFTLAQLVDGLPTIDVYYEGYSCRNEQGHPLTPHKSLCDGAMERTRAFRDEFDPSVLQFKNSLVQAFQNADLGSRQFDLRLIEMVATAVHAIAVYLFNLEEKSHKGDIQSVVTYVEPDETCEWMPGRWVTHKALPAFASIFSHAGYIYHENYPNGVADMAGYWAEDRIFGGVILFDRGASGTECKDVYIHSGRVLWTVRIWRPLETQFQQMIDFFKGGPSAAKCPFPLYADEKVRHRYDSYDAMKWHNIYRDPWERVLPPRKNLEAIRMNTFDYPELQEQIFDKIPHEIFYTDPDERNDNVIAEGASNPREQPEEPCGTTSKSGRGANKPRANL</sequence>
<dbReference type="AlphaFoldDB" id="A0A0B4HY65"/>
<comment type="caution">
    <text evidence="2">The sequence shown here is derived from an EMBL/GenBank/DDBJ whole genome shotgun (WGS) entry which is preliminary data.</text>
</comment>
<protein>
    <submittedName>
        <fullName evidence="2">Uncharacterized protein</fullName>
    </submittedName>
</protein>
<evidence type="ECO:0000313" key="2">
    <source>
        <dbReference type="EMBL" id="KID84609.1"/>
    </source>
</evidence>